<organism evidence="2 3">
    <name type="scientific">Entamoeba invadens IP1</name>
    <dbReference type="NCBI Taxonomy" id="370355"/>
    <lineage>
        <taxon>Eukaryota</taxon>
        <taxon>Amoebozoa</taxon>
        <taxon>Evosea</taxon>
        <taxon>Archamoebae</taxon>
        <taxon>Mastigamoebida</taxon>
        <taxon>Entamoebidae</taxon>
        <taxon>Entamoeba</taxon>
    </lineage>
</organism>
<feature type="non-terminal residue" evidence="2">
    <location>
        <position position="1"/>
    </location>
</feature>
<dbReference type="GeneID" id="14887758"/>
<dbReference type="AlphaFoldDB" id="A0A0A1U3I2"/>
<dbReference type="KEGG" id="eiv:EIN_436880"/>
<keyword evidence="3" id="KW-1185">Reference proteome</keyword>
<dbReference type="RefSeq" id="XP_004255549.1">
    <property type="nucleotide sequence ID" value="XM_004255501.1"/>
</dbReference>
<evidence type="ECO:0000313" key="2">
    <source>
        <dbReference type="EMBL" id="ELP88778.1"/>
    </source>
</evidence>
<gene>
    <name evidence="2" type="ORF">EIN_436880</name>
</gene>
<sequence length="540" mass="60860">MKRFTVSLVFLCFVFVSLCVQAEETRECVPKTINEDEGFVSLVGSLCTSNSVYCFNSTFRFNGNSSFYSIITSGTLTFDCKFNLYTYTSNLILSENSITTVSLPIHIQNSFTLHSNSLAKIEGYFSIAGKLLILNPKLDIPPLVLWNSPYLHLNRNMSERSDFSIVNPIDNTKYTAKNNIVKCVLTNSLYGDNYKTISTYGFDYPHCPCNDNVTDCQLYLANNISAYNFDSKQLAYTTLHIEKDTRITNAQNIKTMIMSDDVSLDLNGVFISSNITFSIGEVVVKDIQNTQSTFMYNSTNNELICTNSISSDILVNDKVNYIKINCSSTIESMQINNDKFVYITKEVKEIQSLNFNNYGMSSTIIIYLESENTIMQTQPFQNCVLMTITSSEMNCLKCNSKTQLLNNKCVNLEKNCLIYDANNHCSFCKYGYLLNKNNECVQSTNGCLVGTTENCYKCETNKQMINRICVTNTICKLTDGNSCLKCSAGDYTTRCESCEANCELCENGKCTLCKQNYLLQDSNKCEYEGISFTNGKHIIS</sequence>
<dbReference type="Proteomes" id="UP000014680">
    <property type="component" value="Unassembled WGS sequence"/>
</dbReference>
<feature type="signal peptide" evidence="1">
    <location>
        <begin position="1"/>
        <end position="22"/>
    </location>
</feature>
<evidence type="ECO:0008006" key="4">
    <source>
        <dbReference type="Google" id="ProtNLM"/>
    </source>
</evidence>
<dbReference type="OrthoDB" id="25685at2759"/>
<keyword evidence="1" id="KW-0732">Signal</keyword>
<evidence type="ECO:0000313" key="3">
    <source>
        <dbReference type="Proteomes" id="UP000014680"/>
    </source>
</evidence>
<dbReference type="SUPFAM" id="SSF57184">
    <property type="entry name" value="Growth factor receptor domain"/>
    <property type="match status" value="1"/>
</dbReference>
<dbReference type="InterPro" id="IPR009030">
    <property type="entry name" value="Growth_fac_rcpt_cys_sf"/>
</dbReference>
<reference evidence="2 3" key="1">
    <citation type="submission" date="2012-10" db="EMBL/GenBank/DDBJ databases">
        <authorList>
            <person name="Zafar N."/>
            <person name="Inman J."/>
            <person name="Hall N."/>
            <person name="Lorenzi H."/>
            <person name="Caler E."/>
        </authorList>
    </citation>
    <scope>NUCLEOTIDE SEQUENCE [LARGE SCALE GENOMIC DNA]</scope>
    <source>
        <strain evidence="2 3">IP1</strain>
    </source>
</reference>
<dbReference type="VEuPathDB" id="AmoebaDB:EIN_436880"/>
<dbReference type="EMBL" id="KB206697">
    <property type="protein sequence ID" value="ELP88778.1"/>
    <property type="molecule type" value="Genomic_DNA"/>
</dbReference>
<protein>
    <recommendedName>
        <fullName evidence="4">Protein serine/threonine kinase</fullName>
    </recommendedName>
</protein>
<evidence type="ECO:0000256" key="1">
    <source>
        <dbReference type="SAM" id="SignalP"/>
    </source>
</evidence>
<name>A0A0A1U3I2_ENTIV</name>
<accession>A0A0A1U3I2</accession>
<feature type="chain" id="PRO_5001980160" description="Protein serine/threonine kinase" evidence="1">
    <location>
        <begin position="23"/>
        <end position="540"/>
    </location>
</feature>
<feature type="non-terminal residue" evidence="2">
    <location>
        <position position="540"/>
    </location>
</feature>
<proteinExistence type="predicted"/>